<feature type="compositionally biased region" description="Polar residues" evidence="1">
    <location>
        <begin position="349"/>
        <end position="361"/>
    </location>
</feature>
<feature type="domain" description="BEN" evidence="2">
    <location>
        <begin position="692"/>
        <end position="797"/>
    </location>
</feature>
<name>B7S8B5_9HYME</name>
<dbReference type="AlphaFoldDB" id="B7S8B5"/>
<proteinExistence type="predicted"/>
<organism evidence="3">
    <name type="scientific">Glyptapanteles flavicoxis</name>
    <dbReference type="NCBI Taxonomy" id="463051"/>
    <lineage>
        <taxon>Eukaryota</taxon>
        <taxon>Metazoa</taxon>
        <taxon>Ecdysozoa</taxon>
        <taxon>Arthropoda</taxon>
        <taxon>Hexapoda</taxon>
        <taxon>Insecta</taxon>
        <taxon>Pterygota</taxon>
        <taxon>Neoptera</taxon>
        <taxon>Endopterygota</taxon>
        <taxon>Hymenoptera</taxon>
        <taxon>Apocrita</taxon>
        <taxon>Ichneumonoidea</taxon>
        <taxon>Braconidae</taxon>
        <taxon>Microgastrinae</taxon>
        <taxon>Glyptapanteles</taxon>
    </lineage>
</organism>
<feature type="compositionally biased region" description="Acidic residues" evidence="1">
    <location>
        <begin position="614"/>
        <end position="630"/>
    </location>
</feature>
<protein>
    <recommendedName>
        <fullName evidence="2">BEN domain-containing protein</fullName>
    </recommendedName>
</protein>
<evidence type="ECO:0000256" key="1">
    <source>
        <dbReference type="SAM" id="MobiDB-lite"/>
    </source>
</evidence>
<feature type="compositionally biased region" description="Basic and acidic residues" evidence="1">
    <location>
        <begin position="594"/>
        <end position="613"/>
    </location>
</feature>
<feature type="region of interest" description="Disordered" evidence="1">
    <location>
        <begin position="571"/>
        <end position="648"/>
    </location>
</feature>
<sequence>MKVDTVNEYRYVVVQFLELPYADIGNYTCVPYSWIRVRRATDRKIVVTYPDEPPSITKMRIINCDKPSKNWNLYMAIIKLETHSYEDAYECIMGKLRHTYTNRYSAVMRPEYKLVPATATRINSSLLKITNLLESQPKQNKNKLKTVDKARRADMISNSSLPSKNPYVDSTIPSLSQQPGHVFPESIMMMETDGRKSQEQITHDVRPHFDDLLHRFPHLQRIPENDNEIEADSPGTGSQIITGKTLNASRNALILVNRICDDSFQQKGNQQLSIYHDHLHHIALTQGVQKKGTLNLRTFLLDIPEPLAWNLNIESNTSFVIQNPINKANQSSPLEIPKSPRVNQDHPPVSSTQKIPGQSSEVDCAFPKPTFHSDMANTLDASAGGSNSAECQDLSLEEMVVDETSNVSCAEQSVSSEPRAENKSSGVTNSLKNADHLIESAESSVEKGPPMSDEMTSNDVSLMEDVDNDNQSNFPEMSSEEILTASPNSNEQVDQSVDFILNKADILTDQLFNLFQKMEVDFSQSCQIVDGLHKSLVQSRGVIECIANASRNLRELKGKNTAVRSQEVMEEVQEMAEENQAEKENEEIPDVNIEGDKKEDNGDVNIEGDKKEDNDDDDDDDNDNDDNVIVDDDRNTKNNTVRRKDKKKVLKTTRGNIRTFVLPPEYDPDDTRWTLKYRENDPELNLVELVPQSNVFINSIKLAHCKRSSKDGKALARMLLVEIFSQIALSVCSLTGVRANAFDISGTNVRPGLDEPARMAILSFVEKYAREKKWGAFDSQSITNTLRSKIQEIRAKHGKTA</sequence>
<gene>
    <name evidence="3" type="ORF">GFP_L3_0010</name>
</gene>
<feature type="compositionally biased region" description="Polar residues" evidence="1">
    <location>
        <begin position="407"/>
        <end position="416"/>
    </location>
</feature>
<accession>B7S8B5</accession>
<dbReference type="GO" id="GO:0003677">
    <property type="term" value="F:DNA binding"/>
    <property type="evidence" value="ECO:0007669"/>
    <property type="project" value="InterPro"/>
</dbReference>
<evidence type="ECO:0000259" key="2">
    <source>
        <dbReference type="PROSITE" id="PS51457"/>
    </source>
</evidence>
<evidence type="ECO:0000313" key="3">
    <source>
        <dbReference type="EMBL" id="ACE75140.1"/>
    </source>
</evidence>
<feature type="compositionally biased region" description="Polar residues" evidence="1">
    <location>
        <begin position="423"/>
        <end position="432"/>
    </location>
</feature>
<feature type="compositionally biased region" description="Acidic residues" evidence="1">
    <location>
        <begin position="571"/>
        <end position="589"/>
    </location>
</feature>
<dbReference type="InterPro" id="IPR018379">
    <property type="entry name" value="BEN_domain"/>
</dbReference>
<dbReference type="Pfam" id="PF10523">
    <property type="entry name" value="BEN"/>
    <property type="match status" value="1"/>
</dbReference>
<dbReference type="Gene3D" id="1.10.10.2590">
    <property type="entry name" value="BEN domain"/>
    <property type="match status" value="1"/>
</dbReference>
<reference evidence="3" key="1">
    <citation type="submission" date="2007-06" db="EMBL/GenBank/DDBJ databases">
        <title>Bracovirus Evolution: Comparative Genomics of Multiple Viral and Proviral Genomes.</title>
        <authorList>
            <person name="Desjardins C.A."/>
            <person name="Gundersen-Rindal D.E."/>
            <person name="Hostetler J.B."/>
            <person name="Tallon L.J."/>
            <person name="Utterback T.R."/>
            <person name="Fuester R.W."/>
            <person name="Schatz M.C."/>
            <person name="Pedroni M.J."/>
            <person name="Fadrosh D.W."/>
            <person name="Haas B.J."/>
            <person name="Toms B.S."/>
            <person name="Chen D."/>
            <person name="Nene V."/>
        </authorList>
    </citation>
    <scope>NUCLEOTIDE SEQUENCE</scope>
</reference>
<dbReference type="EMBL" id="EF710645">
    <property type="protein sequence ID" value="ACE75140.1"/>
    <property type="molecule type" value="Genomic_DNA"/>
</dbReference>
<feature type="region of interest" description="Disordered" evidence="1">
    <location>
        <begin position="407"/>
        <end position="433"/>
    </location>
</feature>
<dbReference type="PROSITE" id="PS51457">
    <property type="entry name" value="BEN"/>
    <property type="match status" value="1"/>
</dbReference>
<feature type="region of interest" description="Disordered" evidence="1">
    <location>
        <begin position="330"/>
        <end position="369"/>
    </location>
</feature>